<accession>A0ABR0A0J2</accession>
<evidence type="ECO:0000313" key="2">
    <source>
        <dbReference type="Proteomes" id="UP001234178"/>
    </source>
</evidence>
<sequence length="140" mass="15626">MEPPPNDRFGASPLRRNSSFRRLIKAWASGIPFQSPLYNARDRVPKESASSLPPTFDKRTQLTLSPSSFFCRFLFYLCVPENEGLGLLGKPFTSRQSSLNAFSQLVAFGLVRLLYQNIAVANDVRLFNGDVTCEACGVIF</sequence>
<proteinExistence type="predicted"/>
<keyword evidence="2" id="KW-1185">Reference proteome</keyword>
<dbReference type="Proteomes" id="UP001234178">
    <property type="component" value="Unassembled WGS sequence"/>
</dbReference>
<gene>
    <name evidence="1" type="ORF">OUZ56_000722</name>
</gene>
<protein>
    <submittedName>
        <fullName evidence="1">Uncharacterized protein</fullName>
    </submittedName>
</protein>
<evidence type="ECO:0000313" key="1">
    <source>
        <dbReference type="EMBL" id="KAK4018677.1"/>
    </source>
</evidence>
<dbReference type="EMBL" id="JAOYFB010000036">
    <property type="protein sequence ID" value="KAK4018677.1"/>
    <property type="molecule type" value="Genomic_DNA"/>
</dbReference>
<comment type="caution">
    <text evidence="1">The sequence shown here is derived from an EMBL/GenBank/DDBJ whole genome shotgun (WGS) entry which is preliminary data.</text>
</comment>
<organism evidence="1 2">
    <name type="scientific">Daphnia magna</name>
    <dbReference type="NCBI Taxonomy" id="35525"/>
    <lineage>
        <taxon>Eukaryota</taxon>
        <taxon>Metazoa</taxon>
        <taxon>Ecdysozoa</taxon>
        <taxon>Arthropoda</taxon>
        <taxon>Crustacea</taxon>
        <taxon>Branchiopoda</taxon>
        <taxon>Diplostraca</taxon>
        <taxon>Cladocera</taxon>
        <taxon>Anomopoda</taxon>
        <taxon>Daphniidae</taxon>
        <taxon>Daphnia</taxon>
    </lineage>
</organism>
<name>A0ABR0A0J2_9CRUS</name>
<reference evidence="1 2" key="1">
    <citation type="journal article" date="2023" name="Nucleic Acids Res.">
        <title>The hologenome of Daphnia magna reveals possible DNA methylation and microbiome-mediated evolution of the host genome.</title>
        <authorList>
            <person name="Chaturvedi A."/>
            <person name="Li X."/>
            <person name="Dhandapani V."/>
            <person name="Marshall H."/>
            <person name="Kissane S."/>
            <person name="Cuenca-Cambronero M."/>
            <person name="Asole G."/>
            <person name="Calvet F."/>
            <person name="Ruiz-Romero M."/>
            <person name="Marangio P."/>
            <person name="Guigo R."/>
            <person name="Rago D."/>
            <person name="Mirbahai L."/>
            <person name="Eastwood N."/>
            <person name="Colbourne J.K."/>
            <person name="Zhou J."/>
            <person name="Mallon E."/>
            <person name="Orsini L."/>
        </authorList>
    </citation>
    <scope>NUCLEOTIDE SEQUENCE [LARGE SCALE GENOMIC DNA]</scope>
    <source>
        <strain evidence="1">LRV0_1</strain>
    </source>
</reference>